<feature type="transmembrane region" description="Helical" evidence="8">
    <location>
        <begin position="348"/>
        <end position="371"/>
    </location>
</feature>
<dbReference type="InterPro" id="IPR011990">
    <property type="entry name" value="TPR-like_helical_dom_sf"/>
</dbReference>
<evidence type="ECO:0000256" key="4">
    <source>
        <dbReference type="ARBA" id="ARBA00022840"/>
    </source>
</evidence>
<keyword evidence="8" id="KW-0812">Transmembrane</keyword>
<dbReference type="InterPro" id="IPR000719">
    <property type="entry name" value="Prot_kinase_dom"/>
</dbReference>
<dbReference type="InterPro" id="IPR019734">
    <property type="entry name" value="TPR_rpt"/>
</dbReference>
<name>A0A4R3LPV8_9GAMM</name>
<evidence type="ECO:0000313" key="11">
    <source>
        <dbReference type="Proteomes" id="UP000294599"/>
    </source>
</evidence>
<proteinExistence type="predicted"/>
<feature type="repeat" description="TPR" evidence="5">
    <location>
        <begin position="472"/>
        <end position="505"/>
    </location>
</feature>
<dbReference type="Proteomes" id="UP000294599">
    <property type="component" value="Unassembled WGS sequence"/>
</dbReference>
<evidence type="ECO:0000256" key="3">
    <source>
        <dbReference type="ARBA" id="ARBA00022777"/>
    </source>
</evidence>
<dbReference type="Gene3D" id="1.25.40.10">
    <property type="entry name" value="Tetratricopeptide repeat domain"/>
    <property type="match status" value="2"/>
</dbReference>
<evidence type="ECO:0000256" key="7">
    <source>
        <dbReference type="SAM" id="MobiDB-lite"/>
    </source>
</evidence>
<dbReference type="InterPro" id="IPR011009">
    <property type="entry name" value="Kinase-like_dom_sf"/>
</dbReference>
<keyword evidence="3 10" id="KW-0418">Kinase</keyword>
<reference evidence="10 11" key="1">
    <citation type="submission" date="2019-03" db="EMBL/GenBank/DDBJ databases">
        <title>Genomic Encyclopedia of Type Strains, Phase IV (KMG-IV): sequencing the most valuable type-strain genomes for metagenomic binning, comparative biology and taxonomic classification.</title>
        <authorList>
            <person name="Goeker M."/>
        </authorList>
    </citation>
    <scope>NUCLEOTIDE SEQUENCE [LARGE SCALE GENOMIC DNA]</scope>
    <source>
        <strain evidence="10 11">DSM 21944</strain>
    </source>
</reference>
<keyword evidence="1" id="KW-0808">Transferase</keyword>
<accession>A0A4R3LPV8</accession>
<dbReference type="PROSITE" id="PS00108">
    <property type="entry name" value="PROTEIN_KINASE_ST"/>
    <property type="match status" value="1"/>
</dbReference>
<evidence type="ECO:0000256" key="8">
    <source>
        <dbReference type="SAM" id="Phobius"/>
    </source>
</evidence>
<organism evidence="10 11">
    <name type="scientific">Pseudofulvimonas gallinarii</name>
    <dbReference type="NCBI Taxonomy" id="634155"/>
    <lineage>
        <taxon>Bacteria</taxon>
        <taxon>Pseudomonadati</taxon>
        <taxon>Pseudomonadota</taxon>
        <taxon>Gammaproteobacteria</taxon>
        <taxon>Lysobacterales</taxon>
        <taxon>Rhodanobacteraceae</taxon>
        <taxon>Pseudofulvimonas</taxon>
    </lineage>
</organism>
<dbReference type="PROSITE" id="PS50011">
    <property type="entry name" value="PROTEIN_KINASE_DOM"/>
    <property type="match status" value="1"/>
</dbReference>
<keyword evidence="8" id="KW-1133">Transmembrane helix</keyword>
<feature type="binding site" evidence="6">
    <location>
        <position position="73"/>
    </location>
    <ligand>
        <name>ATP</name>
        <dbReference type="ChEBI" id="CHEBI:30616"/>
    </ligand>
</feature>
<keyword evidence="8" id="KW-0472">Membrane</keyword>
<feature type="region of interest" description="Disordered" evidence="7">
    <location>
        <begin position="250"/>
        <end position="287"/>
    </location>
</feature>
<dbReference type="Pfam" id="PF13374">
    <property type="entry name" value="TPR_10"/>
    <property type="match status" value="1"/>
</dbReference>
<dbReference type="GO" id="GO:0004674">
    <property type="term" value="F:protein serine/threonine kinase activity"/>
    <property type="evidence" value="ECO:0007669"/>
    <property type="project" value="UniProtKB-KW"/>
</dbReference>
<dbReference type="Gene3D" id="1.10.510.10">
    <property type="entry name" value="Transferase(Phosphotransferase) domain 1"/>
    <property type="match status" value="1"/>
</dbReference>
<keyword evidence="11" id="KW-1185">Reference proteome</keyword>
<dbReference type="SUPFAM" id="SSF48452">
    <property type="entry name" value="TPR-like"/>
    <property type="match status" value="2"/>
</dbReference>
<dbReference type="SUPFAM" id="SSF56112">
    <property type="entry name" value="Protein kinase-like (PK-like)"/>
    <property type="match status" value="1"/>
</dbReference>
<dbReference type="Pfam" id="PF13424">
    <property type="entry name" value="TPR_12"/>
    <property type="match status" value="3"/>
</dbReference>
<dbReference type="PROSITE" id="PS50005">
    <property type="entry name" value="TPR"/>
    <property type="match status" value="1"/>
</dbReference>
<dbReference type="AlphaFoldDB" id="A0A4R3LPV8"/>
<dbReference type="GO" id="GO:0005524">
    <property type="term" value="F:ATP binding"/>
    <property type="evidence" value="ECO:0007669"/>
    <property type="project" value="UniProtKB-UniRule"/>
</dbReference>
<keyword evidence="10" id="KW-0723">Serine/threonine-protein kinase</keyword>
<dbReference type="InterPro" id="IPR017441">
    <property type="entry name" value="Protein_kinase_ATP_BS"/>
</dbReference>
<feature type="compositionally biased region" description="Basic and acidic residues" evidence="7">
    <location>
        <begin position="13"/>
        <end position="24"/>
    </location>
</feature>
<evidence type="ECO:0000256" key="5">
    <source>
        <dbReference type="PROSITE-ProRule" id="PRU00339"/>
    </source>
</evidence>
<dbReference type="SMART" id="SM00220">
    <property type="entry name" value="S_TKc"/>
    <property type="match status" value="1"/>
</dbReference>
<evidence type="ECO:0000313" key="10">
    <source>
        <dbReference type="EMBL" id="TCT00057.1"/>
    </source>
</evidence>
<dbReference type="RefSeq" id="WP_164484211.1">
    <property type="nucleotide sequence ID" value="NZ_JBHLWF010000088.1"/>
</dbReference>
<dbReference type="PROSITE" id="PS00107">
    <property type="entry name" value="PROTEIN_KINASE_ATP"/>
    <property type="match status" value="1"/>
</dbReference>
<evidence type="ECO:0000259" key="9">
    <source>
        <dbReference type="PROSITE" id="PS50011"/>
    </source>
</evidence>
<feature type="domain" description="Protein kinase" evidence="9">
    <location>
        <begin position="43"/>
        <end position="323"/>
    </location>
</feature>
<keyword evidence="4 6" id="KW-0067">ATP-binding</keyword>
<evidence type="ECO:0000256" key="2">
    <source>
        <dbReference type="ARBA" id="ARBA00022741"/>
    </source>
</evidence>
<keyword evidence="2 6" id="KW-0547">Nucleotide-binding</keyword>
<dbReference type="InterPro" id="IPR008271">
    <property type="entry name" value="Ser/Thr_kinase_AS"/>
</dbReference>
<feature type="region of interest" description="Disordered" evidence="7">
    <location>
        <begin position="1"/>
        <end position="30"/>
    </location>
</feature>
<dbReference type="SMART" id="SM00028">
    <property type="entry name" value="TPR"/>
    <property type="match status" value="5"/>
</dbReference>
<protein>
    <submittedName>
        <fullName evidence="10">Non-specific serine/threonine protein kinase/serine/threonine-protein kinase</fullName>
    </submittedName>
</protein>
<comment type="caution">
    <text evidence="10">The sequence shown here is derived from an EMBL/GenBank/DDBJ whole genome shotgun (WGS) entry which is preliminary data.</text>
</comment>
<dbReference type="CDD" id="cd14014">
    <property type="entry name" value="STKc_PknB_like"/>
    <property type="match status" value="1"/>
</dbReference>
<evidence type="ECO:0000256" key="1">
    <source>
        <dbReference type="ARBA" id="ARBA00022679"/>
    </source>
</evidence>
<dbReference type="Pfam" id="PF00069">
    <property type="entry name" value="Pkinase"/>
    <property type="match status" value="1"/>
</dbReference>
<dbReference type="Gene3D" id="3.30.200.20">
    <property type="entry name" value="Phosphorylase Kinase, domain 1"/>
    <property type="match status" value="1"/>
</dbReference>
<keyword evidence="5" id="KW-0802">TPR repeat</keyword>
<sequence>MLPTGETDADDADATRRLETRTDEGVDAPEAGVLAPGTLVGHYRVVARIGSGGMGAIYRAEQLQPVRRTVALKLLRGRLSTRQRAYFEIERQTLAQMQHPAIAQIFDAGTTEDGVPWFAMEFIEGSPITEVARDLSLDQRLALLARVCDAIQHAHQKGVVHRDLKPGNILVTRVDGEWLPKIIDFGIATAAARAGLADAAVEGPVDMAGTPEYMSPEQLEGRLASIDTRSDVYALGVVLYELIVGDRPGIASQSGRTASSTRSGPLTAPSQRLRSRRLPTGAASPRRGRLRELDRVVLTAMAHDRNDRYPSAIALADELRRYLAHLPLQAMPATPGYLLRRFARRHRLWLASGAAVLLTLVGGLVLSLHAFNQARIQRGVAEARQHELEQVVAFQQAMLSDIDVMDMGRRLVGHVRDQLSRRSERDTVLQVEQLPGILDGPSLARAILVESVLKRAESIIGQRFETQPALAADLLQSVGEVYHAIGQYDEAVAALQSVLEQRVALPQPDLESVVDAQVALANSLERSGQFDAAEAMASEAVATVERLPLDSSRHIAATMVRAQVARSKIEYGKARQWYEKALDAALRIHPADHPEVARARQQYALSLHLDGASDQARPQFEQVLSVQRGQDGNWQQLVGVLVNYAALLADTGDVAAALELEREAYALNRQHLGADHPLTLMILNNMGMSMMEAGDPVEAMAALEEAAEGRARVLGPEHPHTLRSRASLARALVRLDRHDQALAIYSDVYTMRRRILGPGSLDTYRVGRSLADLLKRMGRHEQMLSLTREMHASLVQTQGPWAEDTIDVAIQTARAMVDIGRPDDAIRRLRELLDAASAQSVEAGDERYALAVALYELYRGQGRDADADDVRRRHLRPLLETDGEQLAPRLRRLRETVLRVPDATASAP</sequence>
<dbReference type="PANTHER" id="PTHR43289">
    <property type="entry name" value="MITOGEN-ACTIVATED PROTEIN KINASE KINASE KINASE 20-RELATED"/>
    <property type="match status" value="1"/>
</dbReference>
<dbReference type="EMBL" id="SMAF01000004">
    <property type="protein sequence ID" value="TCT00057.1"/>
    <property type="molecule type" value="Genomic_DNA"/>
</dbReference>
<dbReference type="PANTHER" id="PTHR43289:SF6">
    <property type="entry name" value="SERINE_THREONINE-PROTEIN KINASE NEKL-3"/>
    <property type="match status" value="1"/>
</dbReference>
<evidence type="ECO:0000256" key="6">
    <source>
        <dbReference type="PROSITE-ProRule" id="PRU10141"/>
    </source>
</evidence>
<feature type="compositionally biased region" description="Polar residues" evidence="7">
    <location>
        <begin position="251"/>
        <end position="272"/>
    </location>
</feature>
<gene>
    <name evidence="10" type="ORF">EDC25_10444</name>
</gene>